<organism evidence="2 3">
    <name type="scientific">Camellia sinensis var. sinensis</name>
    <name type="common">China tea</name>
    <dbReference type="NCBI Taxonomy" id="542762"/>
    <lineage>
        <taxon>Eukaryota</taxon>
        <taxon>Viridiplantae</taxon>
        <taxon>Streptophyta</taxon>
        <taxon>Embryophyta</taxon>
        <taxon>Tracheophyta</taxon>
        <taxon>Spermatophyta</taxon>
        <taxon>Magnoliopsida</taxon>
        <taxon>eudicotyledons</taxon>
        <taxon>Gunneridae</taxon>
        <taxon>Pentapetalae</taxon>
        <taxon>asterids</taxon>
        <taxon>Ericales</taxon>
        <taxon>Theaceae</taxon>
        <taxon>Camellia</taxon>
    </lineage>
</organism>
<protein>
    <recommendedName>
        <fullName evidence="1">Phosphotyrosine protein phosphatase domain-containing protein</fullName>
    </recommendedName>
</protein>
<accession>A0A4S4DLP1</accession>
<sequence>MKDENPSHNEIICEIPHSMGESSLDDEAPIFLFVYGILETSVIQGIQQLEMDDKIKLTDYINEAHALLALQSKLNKNPRIQAAARSHGIPIYVMKTSSLMQLTKAIRALITDHEDDFKDFESDDKINAPQKIEALEVKMINQANPSIRPKWVGGGRGCRAINQDKNAKLFGAGIGGRGHTDLDAAVREVAAIPDELAIERNSEKWLLLKRKEAQVHFLKGALPASFCYNDVKEFQHSPHYRFTY</sequence>
<comment type="caution">
    <text evidence="2">The sequence shown here is derived from an EMBL/GenBank/DDBJ whole genome shotgun (WGS) entry which is preliminary data.</text>
</comment>
<dbReference type="STRING" id="542762.A0A4S4DLP1"/>
<dbReference type="Proteomes" id="UP000306102">
    <property type="component" value="Unassembled WGS sequence"/>
</dbReference>
<evidence type="ECO:0000313" key="3">
    <source>
        <dbReference type="Proteomes" id="UP000306102"/>
    </source>
</evidence>
<keyword evidence="3" id="KW-1185">Reference proteome</keyword>
<dbReference type="EMBL" id="SDRB02010864">
    <property type="protein sequence ID" value="THG03849.1"/>
    <property type="molecule type" value="Genomic_DNA"/>
</dbReference>
<feature type="domain" description="Phosphotyrosine protein phosphatase" evidence="1">
    <location>
        <begin position="32"/>
        <end position="109"/>
    </location>
</feature>
<evidence type="ECO:0000313" key="2">
    <source>
        <dbReference type="EMBL" id="THG03849.1"/>
    </source>
</evidence>
<name>A0A4S4DLP1_CAMSN</name>
<dbReference type="Pfam" id="PF25516">
    <property type="entry name" value="PTPase"/>
    <property type="match status" value="1"/>
</dbReference>
<dbReference type="InterPro" id="IPR058670">
    <property type="entry name" value="PTPase_dom"/>
</dbReference>
<reference evidence="2 3" key="1">
    <citation type="journal article" date="2018" name="Proc. Natl. Acad. Sci. U.S.A.">
        <title>Draft genome sequence of Camellia sinensis var. sinensis provides insights into the evolution of the tea genome and tea quality.</title>
        <authorList>
            <person name="Wei C."/>
            <person name="Yang H."/>
            <person name="Wang S."/>
            <person name="Zhao J."/>
            <person name="Liu C."/>
            <person name="Gao L."/>
            <person name="Xia E."/>
            <person name="Lu Y."/>
            <person name="Tai Y."/>
            <person name="She G."/>
            <person name="Sun J."/>
            <person name="Cao H."/>
            <person name="Tong W."/>
            <person name="Gao Q."/>
            <person name="Li Y."/>
            <person name="Deng W."/>
            <person name="Jiang X."/>
            <person name="Wang W."/>
            <person name="Chen Q."/>
            <person name="Zhang S."/>
            <person name="Li H."/>
            <person name="Wu J."/>
            <person name="Wang P."/>
            <person name="Li P."/>
            <person name="Shi C."/>
            <person name="Zheng F."/>
            <person name="Jian J."/>
            <person name="Huang B."/>
            <person name="Shan D."/>
            <person name="Shi M."/>
            <person name="Fang C."/>
            <person name="Yue Y."/>
            <person name="Li F."/>
            <person name="Li D."/>
            <person name="Wei S."/>
            <person name="Han B."/>
            <person name="Jiang C."/>
            <person name="Yin Y."/>
            <person name="Xia T."/>
            <person name="Zhang Z."/>
            <person name="Bennetzen J.L."/>
            <person name="Zhao S."/>
            <person name="Wan X."/>
        </authorList>
    </citation>
    <scope>NUCLEOTIDE SEQUENCE [LARGE SCALE GENOMIC DNA]</scope>
    <source>
        <strain evidence="3">cv. Shuchazao</strain>
        <tissue evidence="2">Leaf</tissue>
    </source>
</reference>
<proteinExistence type="predicted"/>
<evidence type="ECO:0000259" key="1">
    <source>
        <dbReference type="Pfam" id="PF25516"/>
    </source>
</evidence>
<gene>
    <name evidence="2" type="ORF">TEA_017302</name>
</gene>
<dbReference type="AlphaFoldDB" id="A0A4S4DLP1"/>